<keyword evidence="2" id="KW-1185">Reference proteome</keyword>
<dbReference type="SUPFAM" id="SSF56059">
    <property type="entry name" value="Glutathione synthetase ATP-binding domain-like"/>
    <property type="match status" value="1"/>
</dbReference>
<keyword evidence="1" id="KW-0436">Ligase</keyword>
<evidence type="ECO:0000313" key="2">
    <source>
        <dbReference type="Proteomes" id="UP001596152"/>
    </source>
</evidence>
<dbReference type="PANTHER" id="PTHR39217:SF1">
    <property type="entry name" value="GLUTATHIONE SYNTHETASE"/>
    <property type="match status" value="1"/>
</dbReference>
<gene>
    <name evidence="1" type="ORF">ACFPIE_13035</name>
</gene>
<dbReference type="InterPro" id="IPR053191">
    <property type="entry name" value="DcsG_Biosynth_Enzyme"/>
</dbReference>
<protein>
    <submittedName>
        <fullName evidence="1">RimK family alpha-L-glutamate ligase</fullName>
    </submittedName>
</protein>
<sequence length="292" mass="31442">MTQIAILTPAADDPAYKSQWPVVLDRLATALDMAGVTAVPTAWTDHVTDASRLKAFPLVLGVLTWGYYERHPDWLAATRLWDEAGVRIANPASVLGWNSDKAYLRRLEAAGVPIPATVWTDGVTQVEVDAAFDTFGTDTLVVKPTVSGGAWKTVKISRGEALTDAPDGPAMIQPFLPELVADGELSLLFFGGRFSHAVRKTAKAGDFRIQSQYGGTYAPVAEPPAGAVDLAARVLAAIEKPLLYARIDMVETAEKWVLMEAELVEPDFYLSQAPDGGRMFAEAVRTRLASGA</sequence>
<dbReference type="RefSeq" id="WP_374037930.1">
    <property type="nucleotide sequence ID" value="NZ_CP169082.1"/>
</dbReference>
<dbReference type="GO" id="GO:0016874">
    <property type="term" value="F:ligase activity"/>
    <property type="evidence" value="ECO:0007669"/>
    <property type="project" value="UniProtKB-KW"/>
</dbReference>
<accession>A0ABW0FTR2</accession>
<organism evidence="1 2">
    <name type="scientific">Brevundimonas staleyi</name>
    <dbReference type="NCBI Taxonomy" id="74326"/>
    <lineage>
        <taxon>Bacteria</taxon>
        <taxon>Pseudomonadati</taxon>
        <taxon>Pseudomonadota</taxon>
        <taxon>Alphaproteobacteria</taxon>
        <taxon>Caulobacterales</taxon>
        <taxon>Caulobacteraceae</taxon>
        <taxon>Brevundimonas</taxon>
    </lineage>
</organism>
<dbReference type="Gene3D" id="3.30.470.20">
    <property type="entry name" value="ATP-grasp fold, B domain"/>
    <property type="match status" value="1"/>
</dbReference>
<evidence type="ECO:0000313" key="1">
    <source>
        <dbReference type="EMBL" id="MFC5344842.1"/>
    </source>
</evidence>
<comment type="caution">
    <text evidence="1">The sequence shown here is derived from an EMBL/GenBank/DDBJ whole genome shotgun (WGS) entry which is preliminary data.</text>
</comment>
<dbReference type="PANTHER" id="PTHR39217">
    <property type="match status" value="1"/>
</dbReference>
<proteinExistence type="predicted"/>
<dbReference type="EMBL" id="JBHSLF010000025">
    <property type="protein sequence ID" value="MFC5344842.1"/>
    <property type="molecule type" value="Genomic_DNA"/>
</dbReference>
<name>A0ABW0FTR2_9CAUL</name>
<reference evidence="2" key="1">
    <citation type="journal article" date="2019" name="Int. J. Syst. Evol. Microbiol.">
        <title>The Global Catalogue of Microorganisms (GCM) 10K type strain sequencing project: providing services to taxonomists for standard genome sequencing and annotation.</title>
        <authorList>
            <consortium name="The Broad Institute Genomics Platform"/>
            <consortium name="The Broad Institute Genome Sequencing Center for Infectious Disease"/>
            <person name="Wu L."/>
            <person name="Ma J."/>
        </authorList>
    </citation>
    <scope>NUCLEOTIDE SEQUENCE [LARGE SCALE GENOMIC DNA]</scope>
    <source>
        <strain evidence="2">JCM 12125</strain>
    </source>
</reference>
<dbReference type="Proteomes" id="UP001596152">
    <property type="component" value="Unassembled WGS sequence"/>
</dbReference>